<name>A0A8J3NX14_9ACTN</name>
<keyword evidence="1" id="KW-1133">Transmembrane helix</keyword>
<dbReference type="AlphaFoldDB" id="A0A8J3NX14"/>
<dbReference type="InterPro" id="IPR010640">
    <property type="entry name" value="Low_temperature_requirement_A"/>
</dbReference>
<accession>A0A8J3NX14</accession>
<dbReference type="PANTHER" id="PTHR36840">
    <property type="entry name" value="BLL5714 PROTEIN"/>
    <property type="match status" value="1"/>
</dbReference>
<feature type="transmembrane region" description="Helical" evidence="1">
    <location>
        <begin position="234"/>
        <end position="254"/>
    </location>
</feature>
<comment type="caution">
    <text evidence="2">The sequence shown here is derived from an EMBL/GenBank/DDBJ whole genome shotgun (WGS) entry which is preliminary data.</text>
</comment>
<feature type="transmembrane region" description="Helical" evidence="1">
    <location>
        <begin position="127"/>
        <end position="148"/>
    </location>
</feature>
<gene>
    <name evidence="2" type="ORF">Cci01nite_09560</name>
</gene>
<keyword evidence="3" id="KW-1185">Reference proteome</keyword>
<reference evidence="2 3" key="1">
    <citation type="submission" date="2021-01" db="EMBL/GenBank/DDBJ databases">
        <title>Whole genome shotgun sequence of Catellatospora citrea NBRC 14495.</title>
        <authorList>
            <person name="Komaki H."/>
            <person name="Tamura T."/>
        </authorList>
    </citation>
    <scope>NUCLEOTIDE SEQUENCE [LARGE SCALE GENOMIC DNA]</scope>
    <source>
        <strain evidence="2 3">NBRC 14495</strain>
    </source>
</reference>
<keyword evidence="1" id="KW-0472">Membrane</keyword>
<dbReference type="PANTHER" id="PTHR36840:SF1">
    <property type="entry name" value="BLL5714 PROTEIN"/>
    <property type="match status" value="1"/>
</dbReference>
<keyword evidence="1" id="KW-0812">Transmembrane</keyword>
<feature type="transmembrane region" description="Helical" evidence="1">
    <location>
        <begin position="80"/>
        <end position="98"/>
    </location>
</feature>
<evidence type="ECO:0000313" key="2">
    <source>
        <dbReference type="EMBL" id="GIF95862.1"/>
    </source>
</evidence>
<sequence>MCGVIEMSTASGEGRKVSWLELFFDLVVVAAVVELAHELHHPTWSGGALFLLLFFAICVAWSSFTLYANVAGEQTRRRTMFLAMFGMAVMAAAIPGAAEGRTQVFIIAYVIVRLLGSQAWTKTGRPLLDWPSVQGGLGLLPWVISIWVAAPGRYWLWALGLLIDVLLPMFMPDRTPDGPEWAARLARRRGHAGGLRFASVDRAHLAERCGLFIIIVFGEATMQLVAGAADLEHWTRALLSVAVAGFGLLIGMWYPIFYRDGYLTSHIAALPVRLLLPLLFLTAASITAVASALGSLAALTEDAHHGVPTGIRVTLCLGVAGYYVAAVLGEALRGTRGGSWGERFRLAGMIALGLLVPTVLAAFGGRLAPAALAWSLFGAVFVMAGYIRRVIQARVPAAPPGPAGGAPEPSVA</sequence>
<feature type="transmembrane region" description="Helical" evidence="1">
    <location>
        <begin position="154"/>
        <end position="171"/>
    </location>
</feature>
<feature type="transmembrane region" description="Helical" evidence="1">
    <location>
        <begin position="274"/>
        <end position="299"/>
    </location>
</feature>
<dbReference type="Pfam" id="PF06772">
    <property type="entry name" value="LtrA"/>
    <property type="match status" value="1"/>
</dbReference>
<evidence type="ECO:0008006" key="4">
    <source>
        <dbReference type="Google" id="ProtNLM"/>
    </source>
</evidence>
<protein>
    <recommendedName>
        <fullName evidence="4">Low temperature requirement protein LtrA</fullName>
    </recommendedName>
</protein>
<proteinExistence type="predicted"/>
<organism evidence="2 3">
    <name type="scientific">Catellatospora citrea</name>
    <dbReference type="NCBI Taxonomy" id="53366"/>
    <lineage>
        <taxon>Bacteria</taxon>
        <taxon>Bacillati</taxon>
        <taxon>Actinomycetota</taxon>
        <taxon>Actinomycetes</taxon>
        <taxon>Micromonosporales</taxon>
        <taxon>Micromonosporaceae</taxon>
        <taxon>Catellatospora</taxon>
    </lineage>
</organism>
<evidence type="ECO:0000313" key="3">
    <source>
        <dbReference type="Proteomes" id="UP000659904"/>
    </source>
</evidence>
<dbReference type="EMBL" id="BONH01000002">
    <property type="protein sequence ID" value="GIF95862.1"/>
    <property type="molecule type" value="Genomic_DNA"/>
</dbReference>
<feature type="transmembrane region" description="Helical" evidence="1">
    <location>
        <begin position="344"/>
        <end position="364"/>
    </location>
</feature>
<feature type="transmembrane region" description="Helical" evidence="1">
    <location>
        <begin position="48"/>
        <end position="68"/>
    </location>
</feature>
<feature type="transmembrane region" description="Helical" evidence="1">
    <location>
        <begin position="17"/>
        <end position="36"/>
    </location>
</feature>
<feature type="transmembrane region" description="Helical" evidence="1">
    <location>
        <begin position="311"/>
        <end position="332"/>
    </location>
</feature>
<dbReference type="Proteomes" id="UP000659904">
    <property type="component" value="Unassembled WGS sequence"/>
</dbReference>
<feature type="transmembrane region" description="Helical" evidence="1">
    <location>
        <begin position="370"/>
        <end position="387"/>
    </location>
</feature>
<evidence type="ECO:0000256" key="1">
    <source>
        <dbReference type="SAM" id="Phobius"/>
    </source>
</evidence>